<dbReference type="Proteomes" id="UP001164539">
    <property type="component" value="Chromosome 5"/>
</dbReference>
<name>A0ACC1Y7R8_MELAZ</name>
<dbReference type="EMBL" id="CM051398">
    <property type="protein sequence ID" value="KAJ4719024.1"/>
    <property type="molecule type" value="Genomic_DNA"/>
</dbReference>
<evidence type="ECO:0000313" key="2">
    <source>
        <dbReference type="Proteomes" id="UP001164539"/>
    </source>
</evidence>
<proteinExistence type="predicted"/>
<sequence length="266" mass="31237">MCARLRNLVTLLAVESLGKLERMKIIDSIMIEKIIDMQVKEEANENAIVFRQLEYLEVGSLPIIESFCSENCTLEFPYLEQVVVSGCPSMKTFSKGVLCTPRLHKLQLAEEERWEGNLNLTVQRLFERMAKFCGLKYLKLSQSPRVEEIWHDQVLPVSYFNNLKWLVVDDCPFMSSAIPANLLRFLNNLEILEVRNCDSIEEVFHLEDLIADRYFGPLFPKLENLKLENLPKLRRFCDFDWNISEMPKLDYLLIENCSKMETFYFR</sequence>
<protein>
    <submittedName>
        <fullName evidence="1">NB-ARC domain-containing disease resistance protein</fullName>
    </submittedName>
</protein>
<gene>
    <name evidence="1" type="ORF">OWV82_010645</name>
</gene>
<organism evidence="1 2">
    <name type="scientific">Melia azedarach</name>
    <name type="common">Chinaberry tree</name>
    <dbReference type="NCBI Taxonomy" id="155640"/>
    <lineage>
        <taxon>Eukaryota</taxon>
        <taxon>Viridiplantae</taxon>
        <taxon>Streptophyta</taxon>
        <taxon>Embryophyta</taxon>
        <taxon>Tracheophyta</taxon>
        <taxon>Spermatophyta</taxon>
        <taxon>Magnoliopsida</taxon>
        <taxon>eudicotyledons</taxon>
        <taxon>Gunneridae</taxon>
        <taxon>Pentapetalae</taxon>
        <taxon>rosids</taxon>
        <taxon>malvids</taxon>
        <taxon>Sapindales</taxon>
        <taxon>Meliaceae</taxon>
        <taxon>Melia</taxon>
    </lineage>
</organism>
<keyword evidence="2" id="KW-1185">Reference proteome</keyword>
<reference evidence="1 2" key="1">
    <citation type="journal article" date="2023" name="Science">
        <title>Complex scaffold remodeling in plant triterpene biosynthesis.</title>
        <authorList>
            <person name="De La Pena R."/>
            <person name="Hodgson H."/>
            <person name="Liu J.C."/>
            <person name="Stephenson M.J."/>
            <person name="Martin A.C."/>
            <person name="Owen C."/>
            <person name="Harkess A."/>
            <person name="Leebens-Mack J."/>
            <person name="Jimenez L.E."/>
            <person name="Osbourn A."/>
            <person name="Sattely E.S."/>
        </authorList>
    </citation>
    <scope>NUCLEOTIDE SEQUENCE [LARGE SCALE GENOMIC DNA]</scope>
    <source>
        <strain evidence="2">cv. JPN11</strain>
        <tissue evidence="1">Leaf</tissue>
    </source>
</reference>
<evidence type="ECO:0000313" key="1">
    <source>
        <dbReference type="EMBL" id="KAJ4719024.1"/>
    </source>
</evidence>
<accession>A0ACC1Y7R8</accession>
<comment type="caution">
    <text evidence="1">The sequence shown here is derived from an EMBL/GenBank/DDBJ whole genome shotgun (WGS) entry which is preliminary data.</text>
</comment>